<feature type="compositionally biased region" description="Acidic residues" evidence="1">
    <location>
        <begin position="111"/>
        <end position="120"/>
    </location>
</feature>
<protein>
    <submittedName>
        <fullName evidence="2">Uncharacterized protein</fullName>
    </submittedName>
</protein>
<dbReference type="AlphaFoldDB" id="A0A517L7F0"/>
<sequence length="520" mass="59439">MDPLVHSFALANEQHPPTKWRGMRDVLRTLRKQMQRNDMEDVRRHLDSKTRWREEHKETVNQRAKIPSIIKISPVPAENVSQRRPSIHQSRSLSKTRPTAWRRRMLSSIPESDDQEEAEESSTLSSFQTAEYHPPAEASFLGLPTELRLQIYGYVFDDWKDKTSLQLLQACHQINAEASNLAFSKTLFRFHSEHWADHDYFQARYISLLPRARLSSVHHLALRLPRGAPYDCYNSRHLGVDLASLGLQLKTLVVFSHYPRPLPRNSDYGGVLEMSLCLWLRDLLYSMPSLTSIRIVNYESATPGLFDMPSPRLIRLLRGEILKDATSEREIMHEDAFRWEPVQGSDRSYRFSSTKLGRKVDMRFEDAECLGEYGLSEIRELEHMINPDDLVKNTTHPDLSMAGYAGLLARKNSKRHNAAVTANSSRRRLGRSSPCRKEQDSDGTSTCAGNRFSLSHNPSESGRTRIRLSKRISLPLPPSNPVMGVGDMIEKQSNSMKRRSWHPLSRTGSEKKGSVVVTSG</sequence>
<name>A0A517L7F0_9PEZI</name>
<feature type="region of interest" description="Disordered" evidence="1">
    <location>
        <begin position="75"/>
        <end position="129"/>
    </location>
</feature>
<gene>
    <name evidence="2" type="ORF">FKW77_005568</name>
</gene>
<organism evidence="2 3">
    <name type="scientific">Venturia effusa</name>
    <dbReference type="NCBI Taxonomy" id="50376"/>
    <lineage>
        <taxon>Eukaryota</taxon>
        <taxon>Fungi</taxon>
        <taxon>Dikarya</taxon>
        <taxon>Ascomycota</taxon>
        <taxon>Pezizomycotina</taxon>
        <taxon>Dothideomycetes</taxon>
        <taxon>Pleosporomycetidae</taxon>
        <taxon>Venturiales</taxon>
        <taxon>Venturiaceae</taxon>
        <taxon>Venturia</taxon>
    </lineage>
</organism>
<accession>A0A517L7F0</accession>
<dbReference type="EMBL" id="CP042190">
    <property type="protein sequence ID" value="QDS71551.1"/>
    <property type="molecule type" value="Genomic_DNA"/>
</dbReference>
<dbReference type="PANTHER" id="PTHR42085:SF2">
    <property type="entry name" value="F-BOX DOMAIN-CONTAINING PROTEIN"/>
    <property type="match status" value="1"/>
</dbReference>
<dbReference type="PANTHER" id="PTHR42085">
    <property type="entry name" value="F-BOX DOMAIN-CONTAINING PROTEIN"/>
    <property type="match status" value="1"/>
</dbReference>
<evidence type="ECO:0000313" key="2">
    <source>
        <dbReference type="EMBL" id="QDS71551.1"/>
    </source>
</evidence>
<proteinExistence type="predicted"/>
<feature type="region of interest" description="Disordered" evidence="1">
    <location>
        <begin position="490"/>
        <end position="520"/>
    </location>
</feature>
<dbReference type="InterPro" id="IPR038883">
    <property type="entry name" value="AN11006-like"/>
</dbReference>
<evidence type="ECO:0000313" key="3">
    <source>
        <dbReference type="Proteomes" id="UP000316270"/>
    </source>
</evidence>
<feature type="compositionally biased region" description="Polar residues" evidence="1">
    <location>
        <begin position="442"/>
        <end position="461"/>
    </location>
</feature>
<reference evidence="2 3" key="1">
    <citation type="submission" date="2019-07" db="EMBL/GenBank/DDBJ databases">
        <title>Finished genome of Venturia effusa.</title>
        <authorList>
            <person name="Young C.A."/>
            <person name="Cox M.P."/>
            <person name="Ganley A.R.D."/>
            <person name="David W.J."/>
        </authorList>
    </citation>
    <scope>NUCLEOTIDE SEQUENCE [LARGE SCALE GENOMIC DNA]</scope>
    <source>
        <strain evidence="3">albino</strain>
    </source>
</reference>
<feature type="region of interest" description="Disordered" evidence="1">
    <location>
        <begin position="414"/>
        <end position="464"/>
    </location>
</feature>
<keyword evidence="3" id="KW-1185">Reference proteome</keyword>
<dbReference type="Proteomes" id="UP000316270">
    <property type="component" value="Chromosome 6"/>
</dbReference>
<dbReference type="OrthoDB" id="3914003at2759"/>
<feature type="compositionally biased region" description="Polar residues" evidence="1">
    <location>
        <begin position="79"/>
        <end position="97"/>
    </location>
</feature>
<evidence type="ECO:0000256" key="1">
    <source>
        <dbReference type="SAM" id="MobiDB-lite"/>
    </source>
</evidence>